<evidence type="ECO:0000256" key="1">
    <source>
        <dbReference type="SAM" id="Phobius"/>
    </source>
</evidence>
<dbReference type="GO" id="GO:0000271">
    <property type="term" value="P:polysaccharide biosynthetic process"/>
    <property type="evidence" value="ECO:0007669"/>
    <property type="project" value="TreeGrafter"/>
</dbReference>
<evidence type="ECO:0000313" key="4">
    <source>
        <dbReference type="Proteomes" id="UP001226084"/>
    </source>
</evidence>
<reference evidence="3" key="1">
    <citation type="submission" date="2023-07" db="EMBL/GenBank/DDBJ databases">
        <title>Functional and genomic diversity of the sorghum phyllosphere microbiome.</title>
        <authorList>
            <person name="Shade A."/>
        </authorList>
    </citation>
    <scope>NUCLEOTIDE SEQUENCE</scope>
    <source>
        <strain evidence="3">SORGH_AS_0457</strain>
    </source>
</reference>
<comment type="caution">
    <text evidence="3">The sequence shown here is derived from an EMBL/GenBank/DDBJ whole genome shotgun (WGS) entry which is preliminary data.</text>
</comment>
<feature type="transmembrane region" description="Helical" evidence="1">
    <location>
        <begin position="134"/>
        <end position="161"/>
    </location>
</feature>
<accession>A0AAP5EDC5</accession>
<keyword evidence="1" id="KW-0812">Transmembrane</keyword>
<dbReference type="InterPro" id="IPR002656">
    <property type="entry name" value="Acyl_transf_3_dom"/>
</dbReference>
<gene>
    <name evidence="3" type="ORF">QE424_000892</name>
</gene>
<feature type="transmembrane region" description="Helical" evidence="1">
    <location>
        <begin position="193"/>
        <end position="213"/>
    </location>
</feature>
<name>A0AAP5EDC5_9GAMM</name>
<dbReference type="EMBL" id="JAUTAS010000001">
    <property type="protein sequence ID" value="MDQ1107733.1"/>
    <property type="molecule type" value="Genomic_DNA"/>
</dbReference>
<evidence type="ECO:0000259" key="2">
    <source>
        <dbReference type="Pfam" id="PF01757"/>
    </source>
</evidence>
<dbReference type="PANTHER" id="PTHR23028:SF131">
    <property type="entry name" value="BLR2367 PROTEIN"/>
    <property type="match status" value="1"/>
</dbReference>
<feature type="transmembrane region" description="Helical" evidence="1">
    <location>
        <begin position="317"/>
        <end position="338"/>
    </location>
</feature>
<sequence length="360" mass="39809">MSQTVNLAGERFESLQALRAIAAVAVLIFHLRFVELRYLEGHALLDWLGRNADAGVDLFFVLSGFVMASISRGKGSGPSAARDFLTQRAWRVIPLYWMFTTLVVLLMSVAPAMVNSSYADQSIAASYLLIPHQQLPVLAVGWTLVHEAYFYLVFSLALALAYGTRQRLSLFAMAWGSLVGFGYWQGFDEGAPTASVVFSPLTFEFLAGVLTGLHWRRIPPRFGSLLFITGLGVLLLAAALLPPSDSEFNAPLRRVIHLGLGSALLIAGSALLETSGHRPNRLLIELGDASYSLYLSHIFVISAIGRMWGHFLPSAHWLNHGFFLLFTVFVACLSGNLIHKRIERPLLDLRYRWKAAGTFR</sequence>
<feature type="transmembrane region" description="Helical" evidence="1">
    <location>
        <begin position="17"/>
        <end position="34"/>
    </location>
</feature>
<dbReference type="Pfam" id="PF01757">
    <property type="entry name" value="Acyl_transf_3"/>
    <property type="match status" value="1"/>
</dbReference>
<dbReference type="InterPro" id="IPR050879">
    <property type="entry name" value="Acyltransferase_3"/>
</dbReference>
<feature type="transmembrane region" description="Helical" evidence="1">
    <location>
        <begin position="92"/>
        <end position="114"/>
    </location>
</feature>
<dbReference type="PANTHER" id="PTHR23028">
    <property type="entry name" value="ACETYLTRANSFERASE"/>
    <property type="match status" value="1"/>
</dbReference>
<proteinExistence type="predicted"/>
<protein>
    <submittedName>
        <fullName evidence="3">Exopolysaccharide production protein ExoZ</fullName>
    </submittedName>
</protein>
<dbReference type="Proteomes" id="UP001226084">
    <property type="component" value="Unassembled WGS sequence"/>
</dbReference>
<feature type="transmembrane region" description="Helical" evidence="1">
    <location>
        <begin position="255"/>
        <end position="272"/>
    </location>
</feature>
<feature type="transmembrane region" description="Helical" evidence="1">
    <location>
        <begin position="54"/>
        <end position="71"/>
    </location>
</feature>
<keyword evidence="1" id="KW-1133">Transmembrane helix</keyword>
<feature type="transmembrane region" description="Helical" evidence="1">
    <location>
        <begin position="225"/>
        <end position="243"/>
    </location>
</feature>
<keyword evidence="1" id="KW-0472">Membrane</keyword>
<feature type="transmembrane region" description="Helical" evidence="1">
    <location>
        <begin position="168"/>
        <end position="187"/>
    </location>
</feature>
<dbReference type="RefSeq" id="WP_307106509.1">
    <property type="nucleotide sequence ID" value="NZ_JAUTAS010000001.1"/>
</dbReference>
<dbReference type="AlphaFoldDB" id="A0AAP5EDC5"/>
<dbReference type="GO" id="GO:0016020">
    <property type="term" value="C:membrane"/>
    <property type="evidence" value="ECO:0007669"/>
    <property type="project" value="TreeGrafter"/>
</dbReference>
<dbReference type="GO" id="GO:0016747">
    <property type="term" value="F:acyltransferase activity, transferring groups other than amino-acyl groups"/>
    <property type="evidence" value="ECO:0007669"/>
    <property type="project" value="InterPro"/>
</dbReference>
<organism evidence="3 4">
    <name type="scientific">Stenotrophomonas rhizophila</name>
    <dbReference type="NCBI Taxonomy" id="216778"/>
    <lineage>
        <taxon>Bacteria</taxon>
        <taxon>Pseudomonadati</taxon>
        <taxon>Pseudomonadota</taxon>
        <taxon>Gammaproteobacteria</taxon>
        <taxon>Lysobacterales</taxon>
        <taxon>Lysobacteraceae</taxon>
        <taxon>Stenotrophomonas</taxon>
    </lineage>
</organism>
<evidence type="ECO:0000313" key="3">
    <source>
        <dbReference type="EMBL" id="MDQ1107733.1"/>
    </source>
</evidence>
<feature type="domain" description="Acyltransferase 3" evidence="2">
    <location>
        <begin position="13"/>
        <end position="334"/>
    </location>
</feature>
<feature type="transmembrane region" description="Helical" evidence="1">
    <location>
        <begin position="293"/>
        <end position="311"/>
    </location>
</feature>